<dbReference type="AlphaFoldDB" id="A0AA40LN97"/>
<dbReference type="EMBL" id="JAULJE010000010">
    <property type="protein sequence ID" value="KAK1337903.1"/>
    <property type="molecule type" value="Genomic_DNA"/>
</dbReference>
<evidence type="ECO:0000256" key="5">
    <source>
        <dbReference type="ARBA" id="ARBA00022692"/>
    </source>
</evidence>
<comment type="caution">
    <text evidence="16">The sequence shown here is derived from an EMBL/GenBank/DDBJ whole genome shotgun (WGS) entry which is preliminary data.</text>
</comment>
<evidence type="ECO:0000256" key="8">
    <source>
        <dbReference type="ARBA" id="ARBA00023098"/>
    </source>
</evidence>
<dbReference type="GO" id="GO:0005783">
    <property type="term" value="C:endoplasmic reticulum"/>
    <property type="evidence" value="ECO:0007669"/>
    <property type="project" value="UniProtKB-SubCell"/>
</dbReference>
<dbReference type="InterPro" id="IPR016024">
    <property type="entry name" value="ARM-type_fold"/>
</dbReference>
<evidence type="ECO:0000256" key="4">
    <source>
        <dbReference type="ARBA" id="ARBA00022516"/>
    </source>
</evidence>
<dbReference type="InterPro" id="IPR052374">
    <property type="entry name" value="SERAC1"/>
</dbReference>
<keyword evidence="10" id="KW-0472">Membrane</keyword>
<dbReference type="PANTHER" id="PTHR48182:SF2">
    <property type="entry name" value="PROTEIN SERAC1"/>
    <property type="match status" value="1"/>
</dbReference>
<evidence type="ECO:0000313" key="17">
    <source>
        <dbReference type="Proteomes" id="UP001177744"/>
    </source>
</evidence>
<evidence type="ECO:0000313" key="16">
    <source>
        <dbReference type="EMBL" id="KAK1337903.1"/>
    </source>
</evidence>
<evidence type="ECO:0000256" key="7">
    <source>
        <dbReference type="ARBA" id="ARBA00022989"/>
    </source>
</evidence>
<dbReference type="SUPFAM" id="SSF48371">
    <property type="entry name" value="ARM repeat"/>
    <property type="match status" value="1"/>
</dbReference>
<organism evidence="16 17">
    <name type="scientific">Cnephaeus nilssonii</name>
    <name type="common">Northern bat</name>
    <name type="synonym">Eptesicus nilssonii</name>
    <dbReference type="NCBI Taxonomy" id="3371016"/>
    <lineage>
        <taxon>Eukaryota</taxon>
        <taxon>Metazoa</taxon>
        <taxon>Chordata</taxon>
        <taxon>Craniata</taxon>
        <taxon>Vertebrata</taxon>
        <taxon>Euteleostomi</taxon>
        <taxon>Mammalia</taxon>
        <taxon>Eutheria</taxon>
        <taxon>Laurasiatheria</taxon>
        <taxon>Chiroptera</taxon>
        <taxon>Yangochiroptera</taxon>
        <taxon>Vespertilionidae</taxon>
        <taxon>Cnephaeus</taxon>
    </lineage>
</organism>
<comment type="subcellular location">
    <subcellularLocation>
        <location evidence="3">Endoplasmic reticulum</location>
    </subcellularLocation>
    <subcellularLocation>
        <location evidence="1">Membrane</location>
        <topology evidence="1">Single-pass membrane protein</topology>
    </subcellularLocation>
    <subcellularLocation>
        <location evidence="2">Mitochondrion</location>
    </subcellularLocation>
</comment>
<dbReference type="InterPro" id="IPR011989">
    <property type="entry name" value="ARM-like"/>
</dbReference>
<keyword evidence="17" id="KW-1185">Reference proteome</keyword>
<evidence type="ECO:0000256" key="10">
    <source>
        <dbReference type="ARBA" id="ARBA00023136"/>
    </source>
</evidence>
<dbReference type="Gene3D" id="1.25.10.10">
    <property type="entry name" value="Leucine-rich Repeat Variant"/>
    <property type="match status" value="1"/>
</dbReference>
<dbReference type="GO" id="GO:0008654">
    <property type="term" value="P:phospholipid biosynthetic process"/>
    <property type="evidence" value="ECO:0007669"/>
    <property type="project" value="UniProtKB-KW"/>
</dbReference>
<keyword evidence="5" id="KW-0812">Transmembrane</keyword>
<evidence type="ECO:0000256" key="11">
    <source>
        <dbReference type="ARBA" id="ARBA00023209"/>
    </source>
</evidence>
<proteinExistence type="inferred from homology"/>
<accession>A0AA40LN97</accession>
<keyword evidence="9" id="KW-0496">Mitochondrion</keyword>
<protein>
    <recommendedName>
        <fullName evidence="14">Protein SERAC1</fullName>
    </recommendedName>
    <alternativeName>
        <fullName evidence="15">Serine active site-containing protein 1</fullName>
    </alternativeName>
</protein>
<gene>
    <name evidence="16" type="ORF">QTO34_001004</name>
</gene>
<evidence type="ECO:0000256" key="12">
    <source>
        <dbReference type="ARBA" id="ARBA00023264"/>
    </source>
</evidence>
<evidence type="ECO:0000256" key="15">
    <source>
        <dbReference type="ARBA" id="ARBA00041701"/>
    </source>
</evidence>
<evidence type="ECO:0000256" key="13">
    <source>
        <dbReference type="ARBA" id="ARBA00038024"/>
    </source>
</evidence>
<keyword evidence="7" id="KW-1133">Transmembrane helix</keyword>
<keyword evidence="6" id="KW-0256">Endoplasmic reticulum</keyword>
<keyword evidence="12" id="KW-1208">Phospholipid metabolism</keyword>
<evidence type="ECO:0000256" key="3">
    <source>
        <dbReference type="ARBA" id="ARBA00004240"/>
    </source>
</evidence>
<reference evidence="16" key="1">
    <citation type="submission" date="2023-06" db="EMBL/GenBank/DDBJ databases">
        <title>Reference genome for the Northern bat (Eptesicus nilssonii), a most northern bat species.</title>
        <authorList>
            <person name="Laine V.N."/>
            <person name="Pulliainen A.T."/>
            <person name="Lilley T.M."/>
        </authorList>
    </citation>
    <scope>NUCLEOTIDE SEQUENCE</scope>
    <source>
        <strain evidence="16">BLF_Eptnil</strain>
        <tissue evidence="16">Kidney</tissue>
    </source>
</reference>
<dbReference type="GO" id="GO:0005739">
    <property type="term" value="C:mitochondrion"/>
    <property type="evidence" value="ECO:0007669"/>
    <property type="project" value="UniProtKB-SubCell"/>
</dbReference>
<keyword evidence="4" id="KW-0444">Lipid biosynthesis</keyword>
<dbReference type="GO" id="GO:0016020">
    <property type="term" value="C:membrane"/>
    <property type="evidence" value="ECO:0007669"/>
    <property type="project" value="UniProtKB-SubCell"/>
</dbReference>
<dbReference type="Proteomes" id="UP001177744">
    <property type="component" value="Unassembled WGS sequence"/>
</dbReference>
<evidence type="ECO:0000256" key="9">
    <source>
        <dbReference type="ARBA" id="ARBA00023128"/>
    </source>
</evidence>
<comment type="similarity">
    <text evidence="13">Belongs to the SERAC1 family.</text>
</comment>
<evidence type="ECO:0000256" key="6">
    <source>
        <dbReference type="ARBA" id="ARBA00022824"/>
    </source>
</evidence>
<evidence type="ECO:0000256" key="14">
    <source>
        <dbReference type="ARBA" id="ARBA00040991"/>
    </source>
</evidence>
<evidence type="ECO:0000256" key="2">
    <source>
        <dbReference type="ARBA" id="ARBA00004173"/>
    </source>
</evidence>
<name>A0AA40LN97_CNENI</name>
<evidence type="ECO:0000256" key="1">
    <source>
        <dbReference type="ARBA" id="ARBA00004167"/>
    </source>
</evidence>
<keyword evidence="8" id="KW-0443">Lipid metabolism</keyword>
<sequence>MSLAAYCVICCRRMGTSTPPPKSNTYWKDIRNIIKLTGSLILGSSLFLTYELLALKKSLTLDTQVVEREKMKSYICMHTVVLDKRENYGLIYQARKELHKTVRRILATSAKILRGPFADTFSTVDIEDHECAAWLLLKKSRSGDRTARLQAVQAMSEAHHWHDYQYRTIAQACDLRTRIGLARSQESDLRFFLPPPPIPALNEDSSIEEELRCLLASLPQTELDECIQYFTSLALSESSQSLAAQKGGLWCFGGNGLPYAESFGEVPSVTVEMFCLEALVKHSEIPTHCDTIEANGGLQLLQKLYQLHKDCPQVQRNIIRIIGNMALNEHLHSTIVHSGWVSLLAEALKSHHIVEASHAARTLANLDRETVREKYQDGVYVLHPQCRTSQPIKADVLFIHGLMGAAFKTWRQQDQALTEKVSGDETRYTTCWPKTWLARDCPALRIISVEYDTSPQRLESEVPDRKKVHCIQEQRTSSKTPSCWCWGQADGLGVTQHGGLLVKKMLLEASQNPEMRTV</sequence>
<dbReference type="PANTHER" id="PTHR48182">
    <property type="entry name" value="PROTEIN SERAC1"/>
    <property type="match status" value="1"/>
</dbReference>
<keyword evidence="11" id="KW-0594">Phospholipid biosynthesis</keyword>